<protein>
    <submittedName>
        <fullName evidence="7">Glycine betaine/proline transport system substrate-binding protein</fullName>
    </submittedName>
</protein>
<evidence type="ECO:0000256" key="1">
    <source>
        <dbReference type="ARBA" id="ARBA00004236"/>
    </source>
</evidence>
<dbReference type="Gene3D" id="3.40.190.100">
    <property type="entry name" value="Glycine betaine-binding periplasmic protein, domain 2"/>
    <property type="match status" value="1"/>
</dbReference>
<dbReference type="SUPFAM" id="SSF53850">
    <property type="entry name" value="Periplasmic binding protein-like II"/>
    <property type="match status" value="1"/>
</dbReference>
<dbReference type="PANTHER" id="PTHR47737:SF1">
    <property type="entry name" value="GLYCINE BETAINE_PROLINE BETAINE TRANSPORT SYSTEM PERMEASE PROTEIN PROW"/>
    <property type="match status" value="1"/>
</dbReference>
<keyword evidence="3" id="KW-1003">Cell membrane</keyword>
<feature type="signal peptide" evidence="5">
    <location>
        <begin position="1"/>
        <end position="26"/>
    </location>
</feature>
<feature type="chain" id="PRO_5039046342" evidence="5">
    <location>
        <begin position="27"/>
        <end position="302"/>
    </location>
</feature>
<dbReference type="GO" id="GO:0015871">
    <property type="term" value="P:choline transport"/>
    <property type="evidence" value="ECO:0007669"/>
    <property type="project" value="TreeGrafter"/>
</dbReference>
<feature type="domain" description="ABC-type glycine betaine transport system substrate-binding" evidence="6">
    <location>
        <begin position="41"/>
        <end position="289"/>
    </location>
</feature>
<name>A0A2A9F776_9PSEU</name>
<dbReference type="GO" id="GO:0005275">
    <property type="term" value="F:amine transmembrane transporter activity"/>
    <property type="evidence" value="ECO:0007669"/>
    <property type="project" value="TreeGrafter"/>
</dbReference>
<evidence type="ECO:0000259" key="6">
    <source>
        <dbReference type="Pfam" id="PF04069"/>
    </source>
</evidence>
<dbReference type="Proteomes" id="UP000243542">
    <property type="component" value="Unassembled WGS sequence"/>
</dbReference>
<evidence type="ECO:0000256" key="5">
    <source>
        <dbReference type="SAM" id="SignalP"/>
    </source>
</evidence>
<sequence length="302" mass="32773">MRTTKRLSRILAAGAAMTALVGLTTACGGRAGESGNTQEAKTITIGYIGWDEDIALTNLYQTVLEEKGYKVEAKLLDAGPIYAGLAKGDVDLYLDSWLPVTHKKYWDQYKDQLEDLGVWYDKATLNLAVPEYVKDVNSIADLKDKAGQFDGKITGIEASAGESDIVQNAVLPQYDLKGSVTLQNSSTTAMLAALDGAIKGQKPMVVTMWHPHWAYSRYQLKDLQDPKGAMGKGEQIHAIGRKGFGKDFPALTDVAKKLKMSDADLGSLEDAIQKAAKGQEKAAAKQWADQHKQFVDTAFAGL</sequence>
<evidence type="ECO:0000256" key="3">
    <source>
        <dbReference type="ARBA" id="ARBA00022475"/>
    </source>
</evidence>
<dbReference type="InterPro" id="IPR007210">
    <property type="entry name" value="ABC_Gly_betaine_transp_sub-bd"/>
</dbReference>
<dbReference type="GO" id="GO:0043190">
    <property type="term" value="C:ATP-binding cassette (ABC) transporter complex"/>
    <property type="evidence" value="ECO:0007669"/>
    <property type="project" value="InterPro"/>
</dbReference>
<evidence type="ECO:0000313" key="8">
    <source>
        <dbReference type="Proteomes" id="UP000243542"/>
    </source>
</evidence>
<organism evidence="7 8">
    <name type="scientific">Amycolatopsis sulphurea</name>
    <dbReference type="NCBI Taxonomy" id="76022"/>
    <lineage>
        <taxon>Bacteria</taxon>
        <taxon>Bacillati</taxon>
        <taxon>Actinomycetota</taxon>
        <taxon>Actinomycetes</taxon>
        <taxon>Pseudonocardiales</taxon>
        <taxon>Pseudonocardiaceae</taxon>
        <taxon>Amycolatopsis</taxon>
    </lineage>
</organism>
<keyword evidence="4" id="KW-0472">Membrane</keyword>
<proteinExistence type="predicted"/>
<reference evidence="7 8" key="1">
    <citation type="submission" date="2017-10" db="EMBL/GenBank/DDBJ databases">
        <title>Sequencing the genomes of 1000 actinobacteria strains.</title>
        <authorList>
            <person name="Klenk H.-P."/>
        </authorList>
    </citation>
    <scope>NUCLEOTIDE SEQUENCE [LARGE SCALE GENOMIC DNA]</scope>
    <source>
        <strain evidence="7 8">DSM 46092</strain>
    </source>
</reference>
<dbReference type="EMBL" id="PDJK01000002">
    <property type="protein sequence ID" value="PFG46833.1"/>
    <property type="molecule type" value="Genomic_DNA"/>
</dbReference>
<evidence type="ECO:0000256" key="4">
    <source>
        <dbReference type="ARBA" id="ARBA00023136"/>
    </source>
</evidence>
<evidence type="ECO:0000313" key="7">
    <source>
        <dbReference type="EMBL" id="PFG46833.1"/>
    </source>
</evidence>
<keyword evidence="5" id="KW-0732">Signal</keyword>
<dbReference type="GO" id="GO:0031460">
    <property type="term" value="P:glycine betaine transport"/>
    <property type="evidence" value="ECO:0007669"/>
    <property type="project" value="TreeGrafter"/>
</dbReference>
<accession>A0A2A9F776</accession>
<evidence type="ECO:0000256" key="2">
    <source>
        <dbReference type="ARBA" id="ARBA00022448"/>
    </source>
</evidence>
<comment type="caution">
    <text evidence="7">The sequence shown here is derived from an EMBL/GenBank/DDBJ whole genome shotgun (WGS) entry which is preliminary data.</text>
</comment>
<dbReference type="GO" id="GO:0015226">
    <property type="term" value="F:carnitine transmembrane transporter activity"/>
    <property type="evidence" value="ECO:0007669"/>
    <property type="project" value="TreeGrafter"/>
</dbReference>
<dbReference type="RefSeq" id="WP_098510838.1">
    <property type="nucleotide sequence ID" value="NZ_JBIAKZ010000005.1"/>
</dbReference>
<dbReference type="CDD" id="cd13639">
    <property type="entry name" value="PBP2_OpuAC_like"/>
    <property type="match status" value="1"/>
</dbReference>
<dbReference type="Pfam" id="PF04069">
    <property type="entry name" value="OpuAC"/>
    <property type="match status" value="1"/>
</dbReference>
<dbReference type="Gene3D" id="3.10.105.10">
    <property type="entry name" value="Dipeptide-binding Protein, Domain 3"/>
    <property type="match status" value="2"/>
</dbReference>
<dbReference type="PANTHER" id="PTHR47737">
    <property type="entry name" value="GLYCINE BETAINE/PROLINE BETAINE TRANSPORT SYSTEM PERMEASE PROTEIN PROW"/>
    <property type="match status" value="1"/>
</dbReference>
<dbReference type="PROSITE" id="PS51257">
    <property type="entry name" value="PROKAR_LIPOPROTEIN"/>
    <property type="match status" value="1"/>
</dbReference>
<keyword evidence="2" id="KW-0813">Transport</keyword>
<dbReference type="AlphaFoldDB" id="A0A2A9F776"/>
<comment type="subcellular location">
    <subcellularLocation>
        <location evidence="1">Cell membrane</location>
    </subcellularLocation>
</comment>
<keyword evidence="8" id="KW-1185">Reference proteome</keyword>
<gene>
    <name evidence="7" type="ORF">ATK36_1832</name>
</gene>